<sequence>MVINSLIFVIIDIVRFFFFITLISFALSSNEKPNVVLILIDDLGLTDIGAFGSEIDTPNMDMLAGEGLIFSNYHTSPECAPSRAMLLTGMDNHNIGIPMIPEVMPRNLRNIPGYEGYLIPEALTLAEVLKPHGYKTYMTGKWHLGFGGSETAALPHNRGFKKTFILDATGGDNYSNHSYLPYYSKAPWFKNGKPTALPEDFYSSRFFIDEMIRYIDEDLEKEGPFFSYISFQAQHIPLQAPKEYTDKYLDLYRNGWASLREDRKNAAIEKGIFASEAPIVDSLKKFDSWEDLEEEERAHKVKSAAVFAGMLNAMDYHIGRFIDYLKANDLYEKTIFIITSDNGPEGNDPSDHEAWNQWIGTTNYNTNYETLGEENSYVYIGTEFAQAMASPHHMYKFHMNEGGIKVPLIISGPNIKQGIYREFSYVTDIASTITDIVTGGVHEQMIGKSLKDTLAGNREAIYSDDEYIGLEVTGNSALFKGKYKIVRNRPPSGDNVWRMYDLKIDPGETKDLSKTFPGLFQDLLSSYDEYVEVNGVVELPEDYYWAAEMTANTFKRRIYEYLPWGLSIIIIIGLGALILFRRK</sequence>
<dbReference type="InterPro" id="IPR050738">
    <property type="entry name" value="Sulfatase"/>
</dbReference>
<keyword evidence="2" id="KW-1133">Transmembrane helix</keyword>
<dbReference type="EMBL" id="JADHQA010000011">
    <property type="protein sequence ID" value="MBL6820194.1"/>
    <property type="molecule type" value="Genomic_DNA"/>
</dbReference>
<dbReference type="InterPro" id="IPR017850">
    <property type="entry name" value="Alkaline_phosphatase_core_sf"/>
</dbReference>
<dbReference type="PANTHER" id="PTHR42693">
    <property type="entry name" value="ARYLSULFATASE FAMILY MEMBER"/>
    <property type="match status" value="1"/>
</dbReference>
<comment type="caution">
    <text evidence="4">The sequence shown here is derived from an EMBL/GenBank/DDBJ whole genome shotgun (WGS) entry which is preliminary data.</text>
</comment>
<protein>
    <submittedName>
        <fullName evidence="4">Sulfatase-like hydrolase/transferase</fullName>
    </submittedName>
</protein>
<organism evidence="4 5">
    <name type="scientific">SAR86 cluster bacterium</name>
    <dbReference type="NCBI Taxonomy" id="2030880"/>
    <lineage>
        <taxon>Bacteria</taxon>
        <taxon>Pseudomonadati</taxon>
        <taxon>Pseudomonadota</taxon>
        <taxon>Gammaproteobacteria</taxon>
        <taxon>SAR86 cluster</taxon>
    </lineage>
</organism>
<dbReference type="GO" id="GO:0004065">
    <property type="term" value="F:arylsulfatase activity"/>
    <property type="evidence" value="ECO:0007669"/>
    <property type="project" value="TreeGrafter"/>
</dbReference>
<evidence type="ECO:0000313" key="4">
    <source>
        <dbReference type="EMBL" id="MBL6820194.1"/>
    </source>
</evidence>
<evidence type="ECO:0000313" key="5">
    <source>
        <dbReference type="Proteomes" id="UP000704935"/>
    </source>
</evidence>
<dbReference type="SUPFAM" id="SSF53649">
    <property type="entry name" value="Alkaline phosphatase-like"/>
    <property type="match status" value="1"/>
</dbReference>
<keyword evidence="2" id="KW-0472">Membrane</keyword>
<keyword evidence="4" id="KW-0378">Hydrolase</keyword>
<feature type="transmembrane region" description="Helical" evidence="2">
    <location>
        <begin position="7"/>
        <end position="27"/>
    </location>
</feature>
<name>A0A937LLJ3_9GAMM</name>
<dbReference type="Gene3D" id="3.40.720.10">
    <property type="entry name" value="Alkaline Phosphatase, subunit A"/>
    <property type="match status" value="1"/>
</dbReference>
<dbReference type="AlphaFoldDB" id="A0A937LLJ3"/>
<comment type="similarity">
    <text evidence="1">Belongs to the sulfatase family.</text>
</comment>
<reference evidence="4" key="1">
    <citation type="submission" date="2020-10" db="EMBL/GenBank/DDBJ databases">
        <title>Microbiome of the Black Sea water column analyzed by genome centric metagenomics.</title>
        <authorList>
            <person name="Cabello-Yeves P.J."/>
            <person name="Callieri C."/>
            <person name="Picazo A."/>
            <person name="Mehrshad M."/>
            <person name="Haro-Moreno J.M."/>
            <person name="Roda-Garcia J."/>
            <person name="Dzembekova N."/>
            <person name="Slabakova V."/>
            <person name="Slabakova N."/>
            <person name="Moncheva S."/>
            <person name="Rodriguez-Valera F."/>
        </authorList>
    </citation>
    <scope>NUCLEOTIDE SEQUENCE</scope>
    <source>
        <strain evidence="4">BS307-5m-G47</strain>
    </source>
</reference>
<evidence type="ECO:0000256" key="1">
    <source>
        <dbReference type="ARBA" id="ARBA00008779"/>
    </source>
</evidence>
<evidence type="ECO:0000259" key="3">
    <source>
        <dbReference type="Pfam" id="PF00884"/>
    </source>
</evidence>
<gene>
    <name evidence="4" type="ORF">ISQ61_02970</name>
</gene>
<accession>A0A937LLJ3</accession>
<dbReference type="Gene3D" id="3.30.1120.10">
    <property type="match status" value="1"/>
</dbReference>
<dbReference type="Pfam" id="PF00884">
    <property type="entry name" value="Sulfatase"/>
    <property type="match status" value="1"/>
</dbReference>
<dbReference type="Proteomes" id="UP000704935">
    <property type="component" value="Unassembled WGS sequence"/>
</dbReference>
<feature type="transmembrane region" description="Helical" evidence="2">
    <location>
        <begin position="561"/>
        <end position="580"/>
    </location>
</feature>
<dbReference type="PANTHER" id="PTHR42693:SF33">
    <property type="entry name" value="ARYLSULFATASE"/>
    <property type="match status" value="1"/>
</dbReference>
<keyword evidence="2" id="KW-0812">Transmembrane</keyword>
<dbReference type="InterPro" id="IPR000917">
    <property type="entry name" value="Sulfatase_N"/>
</dbReference>
<evidence type="ECO:0000256" key="2">
    <source>
        <dbReference type="SAM" id="Phobius"/>
    </source>
</evidence>
<proteinExistence type="inferred from homology"/>
<feature type="domain" description="Sulfatase N-terminal" evidence="3">
    <location>
        <begin position="33"/>
        <end position="436"/>
    </location>
</feature>